<proteinExistence type="predicted"/>
<evidence type="ECO:0000259" key="2">
    <source>
        <dbReference type="Pfam" id="PF13490"/>
    </source>
</evidence>
<reference evidence="3" key="1">
    <citation type="journal article" date="2020" name="mSystems">
        <title>Genome- and Community-Level Interaction Insights into Carbon Utilization and Element Cycling Functions of Hydrothermarchaeota in Hydrothermal Sediment.</title>
        <authorList>
            <person name="Zhou Z."/>
            <person name="Liu Y."/>
            <person name="Xu W."/>
            <person name="Pan J."/>
            <person name="Luo Z.H."/>
            <person name="Li M."/>
        </authorList>
    </citation>
    <scope>NUCLEOTIDE SEQUENCE [LARGE SCALE GENOMIC DNA]</scope>
    <source>
        <strain evidence="3">SpSt-776</strain>
    </source>
</reference>
<dbReference type="Pfam" id="PF13490">
    <property type="entry name" value="zf-HC2"/>
    <property type="match status" value="1"/>
</dbReference>
<name>A0A7C3SJE3_9BACT</name>
<feature type="transmembrane region" description="Helical" evidence="1">
    <location>
        <begin position="76"/>
        <end position="97"/>
    </location>
</feature>
<accession>A0A7C3SJE3</accession>
<gene>
    <name evidence="3" type="ORF">ENV62_07210</name>
</gene>
<dbReference type="InterPro" id="IPR041916">
    <property type="entry name" value="Anti_sigma_zinc_sf"/>
</dbReference>
<keyword evidence="1" id="KW-0812">Transmembrane</keyword>
<dbReference type="InterPro" id="IPR027383">
    <property type="entry name" value="Znf_put"/>
</dbReference>
<organism evidence="3">
    <name type="scientific">Desulfobacca acetoxidans</name>
    <dbReference type="NCBI Taxonomy" id="60893"/>
    <lineage>
        <taxon>Bacteria</taxon>
        <taxon>Pseudomonadati</taxon>
        <taxon>Thermodesulfobacteriota</taxon>
        <taxon>Desulfobaccia</taxon>
        <taxon>Desulfobaccales</taxon>
        <taxon>Desulfobaccaceae</taxon>
        <taxon>Desulfobacca</taxon>
    </lineage>
</organism>
<keyword evidence="1" id="KW-1133">Transmembrane helix</keyword>
<comment type="caution">
    <text evidence="3">The sequence shown here is derived from an EMBL/GenBank/DDBJ whole genome shotgun (WGS) entry which is preliminary data.</text>
</comment>
<sequence>MKCKKVQDNLSAYLDGEVPEPLSRELEAHLQTCAECQKELAWFRRLERALAALSAPAPPEIAEKIISRLQPPARPWWRSLSLAASLILGLTLGGVLAKNSYPYLLNLANGNGAEILALEDVFQDYPQDSWGRVILYTEEEISA</sequence>
<evidence type="ECO:0000256" key="1">
    <source>
        <dbReference type="SAM" id="Phobius"/>
    </source>
</evidence>
<evidence type="ECO:0000313" key="3">
    <source>
        <dbReference type="EMBL" id="HGB15006.1"/>
    </source>
</evidence>
<dbReference type="AlphaFoldDB" id="A0A7C3SJE3"/>
<dbReference type="Gene3D" id="1.10.10.1320">
    <property type="entry name" value="Anti-sigma factor, zinc-finger domain"/>
    <property type="match status" value="1"/>
</dbReference>
<keyword evidence="1" id="KW-0472">Membrane</keyword>
<dbReference type="EMBL" id="DTHB01000048">
    <property type="protein sequence ID" value="HGB15006.1"/>
    <property type="molecule type" value="Genomic_DNA"/>
</dbReference>
<feature type="domain" description="Putative zinc-finger" evidence="2">
    <location>
        <begin position="3"/>
        <end position="37"/>
    </location>
</feature>
<protein>
    <recommendedName>
        <fullName evidence="2">Putative zinc-finger domain-containing protein</fullName>
    </recommendedName>
</protein>